<dbReference type="GO" id="GO:0005765">
    <property type="term" value="C:lysosomal membrane"/>
    <property type="evidence" value="ECO:0007669"/>
    <property type="project" value="UniProtKB-SubCell"/>
</dbReference>
<keyword evidence="5" id="KW-0472">Membrane</keyword>
<name>A0A9D4M1Q2_DREPO</name>
<evidence type="ECO:0000256" key="2">
    <source>
        <dbReference type="ARBA" id="ARBA00004656"/>
    </source>
</evidence>
<dbReference type="GO" id="GO:0051087">
    <property type="term" value="F:protein-folding chaperone binding"/>
    <property type="evidence" value="ECO:0007669"/>
    <property type="project" value="TreeGrafter"/>
</dbReference>
<dbReference type="PANTHER" id="PTHR21634">
    <property type="entry name" value="RE13835P"/>
    <property type="match status" value="1"/>
</dbReference>
<evidence type="ECO:0000256" key="7">
    <source>
        <dbReference type="SAM" id="MobiDB-lite"/>
    </source>
</evidence>
<feature type="domain" description="UDENN FNIP1/2-type" evidence="8">
    <location>
        <begin position="35"/>
        <end position="1070"/>
    </location>
</feature>
<dbReference type="PROSITE" id="PS51836">
    <property type="entry name" value="DENN_FNIP12"/>
    <property type="match status" value="1"/>
</dbReference>
<dbReference type="InterPro" id="IPR026156">
    <property type="entry name" value="FNIP_fam"/>
</dbReference>
<evidence type="ECO:0000256" key="5">
    <source>
        <dbReference type="ARBA" id="ARBA00023136"/>
    </source>
</evidence>
<comment type="subcellular location">
    <subcellularLocation>
        <location evidence="1">Cytoplasm</location>
    </subcellularLocation>
    <subcellularLocation>
        <location evidence="2">Lysosome membrane</location>
    </subcellularLocation>
</comment>
<dbReference type="Proteomes" id="UP000828390">
    <property type="component" value="Unassembled WGS sequence"/>
</dbReference>
<keyword evidence="4" id="KW-0963">Cytoplasm</keyword>
<sequence>MAFIQKLFNNNKLRRQNQARLPYNESTTDWKKPHFDAKSLRLVLFIDSDTKGRRLVFDSKALVREDGKCCLKKDRSPHKKHSSDENAIKHNVSSKKCFSYQPQKTGSDKKKLEEIMFGALGVAYKGTSFKVHVTRSPPQLMITKVFVPEKPKKLMAAAGECEDNSFSSVTDIANPIPRGLSISQGSESSPVDVPSPAQASWRTSMDMIDEDSGLASLTSLTSSGSFQGSYSGSRGSNYAKRIIRGQTTSLDGHGRRGSQQDNIFLEFSASKMPKKVKIAIACIFDTLSEKGEKTSGLFESFFFSHIALFESHLEQMRREIEQTYYCGSKHAFYPVIIEAYEHFYEDICDLYTAPRLSEPMWLNMMSFTNYRYMLCDKFLKEFVSLVNKFESRNTNFFMSSLVTAVLTHHLAWVPTVMPAGGSPTGSYLDKNSAKWVDSLAKSHPYNPLWAQLGDLYGAIGFPLKLSRTVIVGKKAEVVKKFLFVLSYFIRCSDIIESSELGCLETYIESLTFKADTPSDSVKTVSNSVPRSSVHSDSPTPVNETRGFVFHDVGEDSPKSFIPLPLDSLRYESSSGVDSVSSSEILDCNSNNRKTDLSQPCEACNANRLSDGKVGNSVFYVPIGNCVCDKSPRTSGDEISKGIAEDDDARKSQLKLKKGNLKLILKVPEDENLTKLSECRLSHVQIADSPEREHVAFSRNCDFTRTSDYLLKLPVAGRDIKIPENAQKVLSKKEITDIFQHKGSNSMFDGYFDDDTIEVKTIDELDEGDRIVDLPKHRHEKQRFFSGGENYDSLSDSDPFKAPSLPDLTSMKSREVKTTPQEGEWASRGRLGSLENPYKHRRSSMSKQLSEATTKIGRHRPVTPTEHKRRHVSSNSNHELDIVDPRTYCHELPMPNPVQENSCSSQKQFNKNFGRSLLADFSDHYMSNFVLHGTSDKDHLEKLNRDIRMATQYSVLDEPIAEAVIVVADTDTCQVKVYSSQDMELPGKYPQDCLCSTLVTKLVESIVNMARLKMSPEFCIMHLEDRLQEIYFKSKIMAEYLKKKKNVKDMLVMFEFDRSDLPLLAAITGTHTPNFPLVCLT</sequence>
<dbReference type="OrthoDB" id="10051712at2759"/>
<dbReference type="Pfam" id="PF14636">
    <property type="entry name" value="FNIP_N"/>
    <property type="match status" value="1"/>
</dbReference>
<evidence type="ECO:0000313" key="9">
    <source>
        <dbReference type="EMBL" id="KAH3869210.1"/>
    </source>
</evidence>
<dbReference type="Pfam" id="PF14637">
    <property type="entry name" value="FNIP_M"/>
    <property type="match status" value="1"/>
</dbReference>
<dbReference type="InterPro" id="IPR028084">
    <property type="entry name" value="FNIP_N_dom"/>
</dbReference>
<reference evidence="9" key="2">
    <citation type="submission" date="2020-11" db="EMBL/GenBank/DDBJ databases">
        <authorList>
            <person name="McCartney M.A."/>
            <person name="Auch B."/>
            <person name="Kono T."/>
            <person name="Mallez S."/>
            <person name="Becker A."/>
            <person name="Gohl D.M."/>
            <person name="Silverstein K.A.T."/>
            <person name="Koren S."/>
            <person name="Bechman K.B."/>
            <person name="Herman A."/>
            <person name="Abrahante J.E."/>
            <person name="Garbe J."/>
        </authorList>
    </citation>
    <scope>NUCLEOTIDE SEQUENCE</scope>
    <source>
        <strain evidence="9">Duluth1</strain>
        <tissue evidence="9">Whole animal</tissue>
    </source>
</reference>
<evidence type="ECO:0000259" key="8">
    <source>
        <dbReference type="PROSITE" id="PS51836"/>
    </source>
</evidence>
<feature type="region of interest" description="Disordered" evidence="7">
    <location>
        <begin position="517"/>
        <end position="539"/>
    </location>
</feature>
<dbReference type="PANTHER" id="PTHR21634:SF9">
    <property type="entry name" value="RE13835P"/>
    <property type="match status" value="1"/>
</dbReference>
<dbReference type="InterPro" id="IPR028085">
    <property type="entry name" value="FNIP_mid_dom"/>
</dbReference>
<evidence type="ECO:0000313" key="10">
    <source>
        <dbReference type="Proteomes" id="UP000828390"/>
    </source>
</evidence>
<evidence type="ECO:0000256" key="6">
    <source>
        <dbReference type="ARBA" id="ARBA00023228"/>
    </source>
</evidence>
<evidence type="ECO:0000256" key="4">
    <source>
        <dbReference type="ARBA" id="ARBA00022490"/>
    </source>
</evidence>
<evidence type="ECO:0000256" key="3">
    <source>
        <dbReference type="ARBA" id="ARBA00007541"/>
    </source>
</evidence>
<evidence type="ECO:0000256" key="1">
    <source>
        <dbReference type="ARBA" id="ARBA00004496"/>
    </source>
</evidence>
<dbReference type="PRINTS" id="PR02073">
    <property type="entry name" value="FOLLICULNIP1"/>
</dbReference>
<keyword evidence="10" id="KW-1185">Reference proteome</keyword>
<reference evidence="9" key="1">
    <citation type="journal article" date="2019" name="bioRxiv">
        <title>The Genome of the Zebra Mussel, Dreissena polymorpha: A Resource for Invasive Species Research.</title>
        <authorList>
            <person name="McCartney M.A."/>
            <person name="Auch B."/>
            <person name="Kono T."/>
            <person name="Mallez S."/>
            <person name="Zhang Y."/>
            <person name="Obille A."/>
            <person name="Becker A."/>
            <person name="Abrahante J.E."/>
            <person name="Garbe J."/>
            <person name="Badalamenti J.P."/>
            <person name="Herman A."/>
            <person name="Mangelson H."/>
            <person name="Liachko I."/>
            <person name="Sullivan S."/>
            <person name="Sone E.D."/>
            <person name="Koren S."/>
            <person name="Silverstein K.A.T."/>
            <person name="Beckman K.B."/>
            <person name="Gohl D.M."/>
        </authorList>
    </citation>
    <scope>NUCLEOTIDE SEQUENCE</scope>
    <source>
        <strain evidence="9">Duluth1</strain>
        <tissue evidence="9">Whole animal</tissue>
    </source>
</reference>
<protein>
    <recommendedName>
        <fullName evidence="8">UDENN FNIP1/2-type domain-containing protein</fullName>
    </recommendedName>
</protein>
<accession>A0A9D4M1Q2</accession>
<feature type="region of interest" description="Disordered" evidence="7">
    <location>
        <begin position="177"/>
        <end position="197"/>
    </location>
</feature>
<dbReference type="AlphaFoldDB" id="A0A9D4M1Q2"/>
<dbReference type="InterPro" id="IPR028086">
    <property type="entry name" value="FNIP_C_dom"/>
</dbReference>
<proteinExistence type="inferred from homology"/>
<keyword evidence="6" id="KW-0458">Lysosome</keyword>
<gene>
    <name evidence="9" type="ORF">DPMN_032371</name>
</gene>
<dbReference type="InterPro" id="IPR037545">
    <property type="entry name" value="DENN_FNIP1/2"/>
</dbReference>
<dbReference type="Pfam" id="PF14638">
    <property type="entry name" value="FNIP_C"/>
    <property type="match status" value="1"/>
</dbReference>
<comment type="caution">
    <text evidence="9">The sequence shown here is derived from an EMBL/GenBank/DDBJ whole genome shotgun (WGS) entry which is preliminary data.</text>
</comment>
<feature type="region of interest" description="Disordered" evidence="7">
    <location>
        <begin position="784"/>
        <end position="855"/>
    </location>
</feature>
<comment type="similarity">
    <text evidence="3">Belongs to the FNIP family.</text>
</comment>
<organism evidence="9 10">
    <name type="scientific">Dreissena polymorpha</name>
    <name type="common">Zebra mussel</name>
    <name type="synonym">Mytilus polymorpha</name>
    <dbReference type="NCBI Taxonomy" id="45954"/>
    <lineage>
        <taxon>Eukaryota</taxon>
        <taxon>Metazoa</taxon>
        <taxon>Spiralia</taxon>
        <taxon>Lophotrochozoa</taxon>
        <taxon>Mollusca</taxon>
        <taxon>Bivalvia</taxon>
        <taxon>Autobranchia</taxon>
        <taxon>Heteroconchia</taxon>
        <taxon>Euheterodonta</taxon>
        <taxon>Imparidentia</taxon>
        <taxon>Neoheterodontei</taxon>
        <taxon>Myida</taxon>
        <taxon>Dreissenoidea</taxon>
        <taxon>Dreissenidae</taxon>
        <taxon>Dreissena</taxon>
    </lineage>
</organism>
<dbReference type="GO" id="GO:0042030">
    <property type="term" value="F:ATPase inhibitor activity"/>
    <property type="evidence" value="ECO:0007669"/>
    <property type="project" value="TreeGrafter"/>
</dbReference>
<dbReference type="EMBL" id="JAIWYP010000002">
    <property type="protein sequence ID" value="KAH3869210.1"/>
    <property type="molecule type" value="Genomic_DNA"/>
</dbReference>